<protein>
    <submittedName>
        <fullName evidence="5">Putative tRNA-binding protein ytpR</fullName>
    </submittedName>
</protein>
<evidence type="ECO:0000313" key="5">
    <source>
        <dbReference type="EMBL" id="BAP85428.1"/>
    </source>
</evidence>
<dbReference type="NCBIfam" id="NF045760">
    <property type="entry name" value="YtpR"/>
    <property type="match status" value="1"/>
</dbReference>
<dbReference type="SUPFAM" id="SSF50249">
    <property type="entry name" value="Nucleic acid-binding proteins"/>
    <property type="match status" value="1"/>
</dbReference>
<organism evidence="5 6">
    <name type="scientific">Paucilactobacillus hokkaidonensis JCM 18461</name>
    <dbReference type="NCBI Taxonomy" id="1291742"/>
    <lineage>
        <taxon>Bacteria</taxon>
        <taxon>Bacillati</taxon>
        <taxon>Bacillota</taxon>
        <taxon>Bacilli</taxon>
        <taxon>Lactobacillales</taxon>
        <taxon>Lactobacillaceae</taxon>
        <taxon>Paucilactobacillus</taxon>
    </lineage>
</organism>
<dbReference type="InterPro" id="IPR002547">
    <property type="entry name" value="tRNA-bd_dom"/>
</dbReference>
<reference evidence="5 6" key="1">
    <citation type="submission" date="2014-11" db="EMBL/GenBank/DDBJ databases">
        <title>Complete genome sequence and analysis of Lactobacillus hokkaidonensis LOOC260T.</title>
        <authorList>
            <person name="Tanizawa Y."/>
            <person name="Tohno M."/>
            <person name="Kaminuma E."/>
            <person name="Nakamura Y."/>
            <person name="Arita M."/>
        </authorList>
    </citation>
    <scope>NUCLEOTIDE SEQUENCE [LARGE SCALE GENOMIC DNA]</scope>
    <source>
        <strain evidence="5 6">LOOC260</strain>
    </source>
</reference>
<evidence type="ECO:0000256" key="1">
    <source>
        <dbReference type="ARBA" id="ARBA00022555"/>
    </source>
</evidence>
<dbReference type="InterPro" id="IPR027855">
    <property type="entry name" value="DUF4479"/>
</dbReference>
<dbReference type="Gene3D" id="2.40.50.140">
    <property type="entry name" value="Nucleic acid-binding proteins"/>
    <property type="match status" value="1"/>
</dbReference>
<evidence type="ECO:0000256" key="3">
    <source>
        <dbReference type="PROSITE-ProRule" id="PRU00209"/>
    </source>
</evidence>
<dbReference type="STRING" id="1291742.LOOC260_108880"/>
<dbReference type="AlphaFoldDB" id="A0A0A1GWY4"/>
<dbReference type="Proteomes" id="UP000031620">
    <property type="component" value="Chromosome"/>
</dbReference>
<gene>
    <name evidence="5" type="ORF">LOOC260_108880</name>
</gene>
<evidence type="ECO:0000259" key="4">
    <source>
        <dbReference type="PROSITE" id="PS50886"/>
    </source>
</evidence>
<dbReference type="Gene3D" id="3.30.1940.10">
    <property type="entry name" value="YtpR-like"/>
    <property type="match status" value="1"/>
</dbReference>
<dbReference type="RefSeq" id="WP_041093291.1">
    <property type="nucleotide sequence ID" value="NZ_AP014680.1"/>
</dbReference>
<dbReference type="GO" id="GO:0000049">
    <property type="term" value="F:tRNA binding"/>
    <property type="evidence" value="ECO:0007669"/>
    <property type="project" value="UniProtKB-UniRule"/>
</dbReference>
<feature type="domain" description="TRNA-binding" evidence="4">
    <location>
        <begin position="91"/>
        <end position="203"/>
    </location>
</feature>
<dbReference type="HOGENOM" id="CLU_098250_0_0_9"/>
<name>A0A0A1GWY4_9LACO</name>
<evidence type="ECO:0000313" key="6">
    <source>
        <dbReference type="Proteomes" id="UP000031620"/>
    </source>
</evidence>
<dbReference type="KEGG" id="lho:LOOC260_108880"/>
<dbReference type="Pfam" id="PF01588">
    <property type="entry name" value="tRNA_bind"/>
    <property type="match status" value="1"/>
</dbReference>
<dbReference type="PROSITE" id="PS50886">
    <property type="entry name" value="TRBD"/>
    <property type="match status" value="1"/>
</dbReference>
<sequence length="211" mass="22695">MLIASYNQAELGDVLVVVTAADTLEQVTTVRDNIVEIVDKDDGHLIGFNFLQVQEILPNFSGNGQVKLSTEQLASLNGAIKQAGFATQLNADESSKFVIGYVKDLEKHPNSDHLHITKTIVDGNQELTIVSGSPNIAKNIKVVVAKVGAMMPSGQIIWPGQLRGVSSNGMICSGRELGLKNAPQKPGALILPDNFQEIGQPFDFDKGNLLF</sequence>
<evidence type="ECO:0000256" key="2">
    <source>
        <dbReference type="ARBA" id="ARBA00022884"/>
    </source>
</evidence>
<keyword evidence="1 3" id="KW-0820">tRNA-binding</keyword>
<dbReference type="CDD" id="cd02796">
    <property type="entry name" value="tRNA_bind_bactPheRS"/>
    <property type="match status" value="1"/>
</dbReference>
<dbReference type="InterPro" id="IPR033714">
    <property type="entry name" value="tRNA_bind_bactPheRS"/>
</dbReference>
<accession>A0A0A1GWY4</accession>
<keyword evidence="2 3" id="KW-0694">RNA-binding</keyword>
<dbReference type="EMBL" id="AP014680">
    <property type="protein sequence ID" value="BAP85428.1"/>
    <property type="molecule type" value="Genomic_DNA"/>
</dbReference>
<dbReference type="Pfam" id="PF14794">
    <property type="entry name" value="DUF4479"/>
    <property type="match status" value="1"/>
</dbReference>
<dbReference type="InterPro" id="IPR012340">
    <property type="entry name" value="NA-bd_OB-fold"/>
</dbReference>
<proteinExistence type="predicted"/>
<dbReference type="InterPro" id="IPR037154">
    <property type="entry name" value="YtpR-like_sf"/>
</dbReference>